<keyword evidence="2" id="KW-1185">Reference proteome</keyword>
<proteinExistence type="predicted"/>
<evidence type="ECO:0000313" key="2">
    <source>
        <dbReference type="Proteomes" id="UP000321617"/>
    </source>
</evidence>
<accession>A0A562UQA9</accession>
<protein>
    <submittedName>
        <fullName evidence="1">Uncharacterized protein</fullName>
    </submittedName>
</protein>
<dbReference type="EMBL" id="VLLL01000010">
    <property type="protein sequence ID" value="TWJ07800.1"/>
    <property type="molecule type" value="Genomic_DNA"/>
</dbReference>
<reference evidence="1 2" key="1">
    <citation type="journal article" date="2013" name="Stand. Genomic Sci.">
        <title>Genomic Encyclopedia of Type Strains, Phase I: The one thousand microbial genomes (KMG-I) project.</title>
        <authorList>
            <person name="Kyrpides N.C."/>
            <person name="Woyke T."/>
            <person name="Eisen J.A."/>
            <person name="Garrity G."/>
            <person name="Lilburn T.G."/>
            <person name="Beck B.J."/>
            <person name="Whitman W.B."/>
            <person name="Hugenholtz P."/>
            <person name="Klenk H.P."/>
        </authorList>
    </citation>
    <scope>NUCLEOTIDE SEQUENCE [LARGE SCALE GENOMIC DNA]</scope>
    <source>
        <strain evidence="1 2">DSM 45044</strain>
    </source>
</reference>
<sequence>MQPAAIAPLLNEPPAGVTETVTLIGDFDEYLTQGFARPDARRADVLDGVVAGLAGTPLGRPVAEAVAKLTSGPIGFEQLSVLAGARAALWGAVHDALSAQADEAAGRRRPDWPDITVAHSADTPISAVTAARSWLNDLAVLGWNGLDHEVVSAVNQPVETLLASPEHRRLGLLLDGFAAELRACLPIATLERIPTRRWADLWTRAVLLASGHPAAEAGTVTGRFLPLGTEILEHGTVFQVRVHGLLETKDGPPIQVRASVAASKVDTILGPACWRLLSAHGVLLTALAEHRAVTLTDMPILPGGELLWDEDHAAIGDEADPFATARVRLAESVPAAVPPLERHPVALAHPVFLEGYKVGGDERHPVVFELGDVSLPVAVDRLPDSGPLNGKLVSGSAACIGLLRWDGEWLLQPLAVLAKRKGTAVHTGDWAKGPTDPKAQKAEAKAAESVNVLRERAGRLLRK</sequence>
<dbReference type="AlphaFoldDB" id="A0A562UQA9"/>
<dbReference type="Proteomes" id="UP000321617">
    <property type="component" value="Unassembled WGS sequence"/>
</dbReference>
<name>A0A562UQA9_9ACTN</name>
<comment type="caution">
    <text evidence="1">The sequence shown here is derived from an EMBL/GenBank/DDBJ whole genome shotgun (WGS) entry which is preliminary data.</text>
</comment>
<dbReference type="RefSeq" id="WP_147144057.1">
    <property type="nucleotide sequence ID" value="NZ_BAABIJ010000006.1"/>
</dbReference>
<organism evidence="1 2">
    <name type="scientific">Stackebrandtia albiflava</name>
    <dbReference type="NCBI Taxonomy" id="406432"/>
    <lineage>
        <taxon>Bacteria</taxon>
        <taxon>Bacillati</taxon>
        <taxon>Actinomycetota</taxon>
        <taxon>Actinomycetes</taxon>
        <taxon>Glycomycetales</taxon>
        <taxon>Glycomycetaceae</taxon>
        <taxon>Stackebrandtia</taxon>
    </lineage>
</organism>
<evidence type="ECO:0000313" key="1">
    <source>
        <dbReference type="EMBL" id="TWJ07800.1"/>
    </source>
</evidence>
<dbReference type="OrthoDB" id="501927at2"/>
<gene>
    <name evidence="1" type="ORF">LX16_4964</name>
</gene>